<dbReference type="PANTHER" id="PTHR43027:SF1">
    <property type="entry name" value="DOXORUBICIN RESISTANCE ABC TRANSPORTER PERMEASE PROTEIN DRRC-RELATED"/>
    <property type="match status" value="1"/>
</dbReference>
<dbReference type="Pfam" id="PF12698">
    <property type="entry name" value="ABC2_membrane_3"/>
    <property type="match status" value="1"/>
</dbReference>
<evidence type="ECO:0000259" key="6">
    <source>
        <dbReference type="PROSITE" id="PS51012"/>
    </source>
</evidence>
<dbReference type="InterPro" id="IPR052902">
    <property type="entry name" value="ABC-2_transporter"/>
</dbReference>
<evidence type="ECO:0000256" key="2">
    <source>
        <dbReference type="ARBA" id="ARBA00022692"/>
    </source>
</evidence>
<feature type="transmembrane region" description="Helical" evidence="5">
    <location>
        <begin position="156"/>
        <end position="179"/>
    </location>
</feature>
<keyword evidence="3 5" id="KW-1133">Transmembrane helix</keyword>
<dbReference type="InterPro" id="IPR047817">
    <property type="entry name" value="ABC2_TM_bact-type"/>
</dbReference>
<evidence type="ECO:0000256" key="3">
    <source>
        <dbReference type="ARBA" id="ARBA00022989"/>
    </source>
</evidence>
<organism evidence="7 8">
    <name type="scientific">Pseudothermotoga hypogea DSM 11164 = NBRC 106472</name>
    <dbReference type="NCBI Taxonomy" id="1123384"/>
    <lineage>
        <taxon>Bacteria</taxon>
        <taxon>Thermotogati</taxon>
        <taxon>Thermotogota</taxon>
        <taxon>Thermotogae</taxon>
        <taxon>Thermotogales</taxon>
        <taxon>Thermotogaceae</taxon>
        <taxon>Pseudothermotoga</taxon>
    </lineage>
</organism>
<dbReference type="PROSITE" id="PS51012">
    <property type="entry name" value="ABC_TM2"/>
    <property type="match status" value="1"/>
</dbReference>
<feature type="transmembrane region" description="Helical" evidence="5">
    <location>
        <begin position="272"/>
        <end position="290"/>
    </location>
</feature>
<dbReference type="GO" id="GO:0140359">
    <property type="term" value="F:ABC-type transporter activity"/>
    <property type="evidence" value="ECO:0007669"/>
    <property type="project" value="InterPro"/>
</dbReference>
<name>A0A0X1KS70_9THEM</name>
<feature type="transmembrane region" description="Helical" evidence="5">
    <location>
        <begin position="235"/>
        <end position="260"/>
    </location>
</feature>
<protein>
    <submittedName>
        <fullName evidence="7">ABC transporter</fullName>
    </submittedName>
</protein>
<feature type="transmembrane region" description="Helical" evidence="5">
    <location>
        <begin position="323"/>
        <end position="347"/>
    </location>
</feature>
<sequence length="350" mass="39392">MSELLTLVKLLFLDSARNRLEMFFSILFPVVFLIIFGFVFGSTSESARTVGIAQLNEDVLKELEGVGKWRFKFFSDREALVSAIQKGELSIGLSMNGSNVELFYNERNTNVVGEVKMLQIVVKSILEKKLNNARSYFTVSRMEHSPSGKKITTFEYILTGVIAISVLSNGMFSMITVFGNYRKRGALRRIILTPVKPVKIVSAVAFVRVLMSFLSLFMTLFLARLFFNAGIPFNWFKLILTLVFSTLGMMALGLLLTAIFKQPQTASNVASLLNTIMMFFAGVYFPVHWMPSYVRWLAYVLPVKYVADLVRASAGFQLMNSHIFWGINALFLICGLTMLTVAANLFLKSE</sequence>
<dbReference type="EMBL" id="CP007141">
    <property type="protein sequence ID" value="AJC74122.1"/>
    <property type="molecule type" value="Genomic_DNA"/>
</dbReference>
<comment type="subcellular location">
    <subcellularLocation>
        <location evidence="1">Membrane</location>
        <topology evidence="1">Multi-pass membrane protein</topology>
    </subcellularLocation>
</comment>
<dbReference type="KEGG" id="phy:AJ81_07975"/>
<dbReference type="OrthoDB" id="9809699at2"/>
<dbReference type="AlphaFoldDB" id="A0A0X1KS70"/>
<dbReference type="PANTHER" id="PTHR43027">
    <property type="entry name" value="DOXORUBICIN RESISTANCE ABC TRANSPORTER PERMEASE PROTEIN DRRC-RELATED"/>
    <property type="match status" value="1"/>
</dbReference>
<keyword evidence="2 5" id="KW-0812">Transmembrane</keyword>
<feature type="transmembrane region" description="Helical" evidence="5">
    <location>
        <begin position="200"/>
        <end position="223"/>
    </location>
</feature>
<dbReference type="InterPro" id="IPR013525">
    <property type="entry name" value="ABC2_TM"/>
</dbReference>
<keyword evidence="8" id="KW-1185">Reference proteome</keyword>
<evidence type="ECO:0000256" key="5">
    <source>
        <dbReference type="SAM" id="Phobius"/>
    </source>
</evidence>
<feature type="transmembrane region" description="Helical" evidence="5">
    <location>
        <begin position="20"/>
        <end position="40"/>
    </location>
</feature>
<dbReference type="GO" id="GO:0016020">
    <property type="term" value="C:membrane"/>
    <property type="evidence" value="ECO:0007669"/>
    <property type="project" value="UniProtKB-SubCell"/>
</dbReference>
<keyword evidence="4 5" id="KW-0472">Membrane</keyword>
<dbReference type="Proteomes" id="UP000077469">
    <property type="component" value="Chromosome"/>
</dbReference>
<dbReference type="PaxDb" id="1123384-AJ81_07975"/>
<evidence type="ECO:0000313" key="8">
    <source>
        <dbReference type="Proteomes" id="UP000077469"/>
    </source>
</evidence>
<proteinExistence type="predicted"/>
<accession>A0A0X1KS70</accession>
<reference evidence="7 8" key="1">
    <citation type="submission" date="2014-01" db="EMBL/GenBank/DDBJ databases">
        <title>Genome sequencing of Thermotog hypogea.</title>
        <authorList>
            <person name="Zhang X."/>
            <person name="Alvare G."/>
            <person name="Fristensky B."/>
            <person name="Chen L."/>
            <person name="Suen T."/>
            <person name="Chen Q."/>
            <person name="Ma K."/>
        </authorList>
    </citation>
    <scope>NUCLEOTIDE SEQUENCE [LARGE SCALE GENOMIC DNA]</scope>
    <source>
        <strain evidence="7 8">DSM 11164</strain>
    </source>
</reference>
<evidence type="ECO:0000256" key="1">
    <source>
        <dbReference type="ARBA" id="ARBA00004141"/>
    </source>
</evidence>
<dbReference type="PATRIC" id="fig|1123384.7.peg.1599"/>
<evidence type="ECO:0000256" key="4">
    <source>
        <dbReference type="ARBA" id="ARBA00023136"/>
    </source>
</evidence>
<evidence type="ECO:0000313" key="7">
    <source>
        <dbReference type="EMBL" id="AJC74122.1"/>
    </source>
</evidence>
<gene>
    <name evidence="7" type="ORF">AJ81_07975</name>
</gene>
<dbReference type="STRING" id="1123384.AJ81_07975"/>
<dbReference type="RefSeq" id="WP_031504085.1">
    <property type="nucleotide sequence ID" value="NC_022795.1"/>
</dbReference>
<feature type="domain" description="ABC transmembrane type-2" evidence="6">
    <location>
        <begin position="119"/>
        <end position="349"/>
    </location>
</feature>